<dbReference type="GO" id="GO:0035821">
    <property type="term" value="P:modulation of process of another organism"/>
    <property type="evidence" value="ECO:0007669"/>
    <property type="project" value="UniProtKB-ARBA"/>
</dbReference>
<dbReference type="GO" id="GO:0004252">
    <property type="term" value="F:serine-type endopeptidase activity"/>
    <property type="evidence" value="ECO:0007669"/>
    <property type="project" value="InterPro"/>
</dbReference>
<name>A0AA35PJ75_9SAUR</name>
<evidence type="ECO:0000256" key="7">
    <source>
        <dbReference type="ARBA" id="ARBA00022825"/>
    </source>
</evidence>
<dbReference type="InterPro" id="IPR033116">
    <property type="entry name" value="TRYPSIN_SER"/>
</dbReference>
<evidence type="ECO:0000313" key="13">
    <source>
        <dbReference type="EMBL" id="CAI5786727.1"/>
    </source>
</evidence>
<dbReference type="PRINTS" id="PR00722">
    <property type="entry name" value="CHYMOTRYPSIN"/>
</dbReference>
<dbReference type="FunFam" id="2.40.10.10:FF:000003">
    <property type="entry name" value="Transmembrane serine protease 3"/>
    <property type="match status" value="1"/>
</dbReference>
<dbReference type="Proteomes" id="UP001178461">
    <property type="component" value="Chromosome 10"/>
</dbReference>
<evidence type="ECO:0000256" key="10">
    <source>
        <dbReference type="SAM" id="MobiDB-lite"/>
    </source>
</evidence>
<dbReference type="CDD" id="cd00190">
    <property type="entry name" value="Tryp_SPc"/>
    <property type="match status" value="1"/>
</dbReference>
<dbReference type="PANTHER" id="PTHR24252:SF8">
    <property type="entry name" value="ACROSIN"/>
    <property type="match status" value="1"/>
</dbReference>
<dbReference type="AlphaFoldDB" id="A0AA35PJ75"/>
<evidence type="ECO:0000259" key="12">
    <source>
        <dbReference type="PROSITE" id="PS50240"/>
    </source>
</evidence>
<dbReference type="GO" id="GO:0007340">
    <property type="term" value="P:acrosome reaction"/>
    <property type="evidence" value="ECO:0007669"/>
    <property type="project" value="TreeGrafter"/>
</dbReference>
<feature type="signal peptide" evidence="11">
    <location>
        <begin position="1"/>
        <end position="19"/>
    </location>
</feature>
<evidence type="ECO:0000256" key="9">
    <source>
        <dbReference type="RuleBase" id="RU363034"/>
    </source>
</evidence>
<evidence type="ECO:0000256" key="2">
    <source>
        <dbReference type="ARBA" id="ARBA00009228"/>
    </source>
</evidence>
<dbReference type="SMART" id="SM00020">
    <property type="entry name" value="Tryp_SPc"/>
    <property type="match status" value="1"/>
</dbReference>
<feature type="compositionally biased region" description="Pro residues" evidence="10">
    <location>
        <begin position="305"/>
        <end position="317"/>
    </location>
</feature>
<keyword evidence="7 9" id="KW-0720">Serine protease</keyword>
<keyword evidence="14" id="KW-1185">Reference proteome</keyword>
<evidence type="ECO:0000256" key="5">
    <source>
        <dbReference type="ARBA" id="ARBA00022670"/>
    </source>
</evidence>
<evidence type="ECO:0000256" key="3">
    <source>
        <dbReference type="ARBA" id="ARBA00012050"/>
    </source>
</evidence>
<dbReference type="PROSITE" id="PS00134">
    <property type="entry name" value="TRYPSIN_HIS"/>
    <property type="match status" value="1"/>
</dbReference>
<feature type="domain" description="Peptidase S1" evidence="12">
    <location>
        <begin position="42"/>
        <end position="289"/>
    </location>
</feature>
<keyword evidence="5 9" id="KW-0645">Protease</keyword>
<dbReference type="InterPro" id="IPR043504">
    <property type="entry name" value="Peptidase_S1_PA_chymotrypsin"/>
</dbReference>
<evidence type="ECO:0000256" key="6">
    <source>
        <dbReference type="ARBA" id="ARBA00022801"/>
    </source>
</evidence>
<organism evidence="13 14">
    <name type="scientific">Podarcis lilfordi</name>
    <name type="common">Lilford's wall lizard</name>
    <dbReference type="NCBI Taxonomy" id="74358"/>
    <lineage>
        <taxon>Eukaryota</taxon>
        <taxon>Metazoa</taxon>
        <taxon>Chordata</taxon>
        <taxon>Craniata</taxon>
        <taxon>Vertebrata</taxon>
        <taxon>Euteleostomi</taxon>
        <taxon>Lepidosauria</taxon>
        <taxon>Squamata</taxon>
        <taxon>Bifurcata</taxon>
        <taxon>Unidentata</taxon>
        <taxon>Episquamata</taxon>
        <taxon>Laterata</taxon>
        <taxon>Lacertibaenia</taxon>
        <taxon>Lacertidae</taxon>
        <taxon>Podarcis</taxon>
    </lineage>
</organism>
<keyword evidence="6 9" id="KW-0378">Hydrolase</keyword>
<accession>A0AA35PJ75</accession>
<gene>
    <name evidence="13" type="ORF">PODLI_1B039378</name>
</gene>
<comment type="catalytic activity">
    <reaction evidence="1">
        <text>Preferential cleavage: Arg-|-Xaa, Lys-|-Xaa.</text>
        <dbReference type="EC" id="3.4.21.10"/>
    </reaction>
</comment>
<dbReference type="InterPro" id="IPR018114">
    <property type="entry name" value="TRYPSIN_HIS"/>
</dbReference>
<feature type="region of interest" description="Disordered" evidence="10">
    <location>
        <begin position="290"/>
        <end position="381"/>
    </location>
</feature>
<reference evidence="13" key="1">
    <citation type="submission" date="2022-12" db="EMBL/GenBank/DDBJ databases">
        <authorList>
            <person name="Alioto T."/>
            <person name="Alioto T."/>
            <person name="Gomez Garrido J."/>
        </authorList>
    </citation>
    <scope>NUCLEOTIDE SEQUENCE</scope>
</reference>
<sequence length="476" mass="52976">MGWWLLPVLALAAFRPTHAEESTCDGVCGRRPLAGSHNLLRVVGGSNVLPGTWPWTVSFQILTYTGYFSICGGSLISPRWVLSAAHCFQEPKEIPNITLSIGANRISDPGPDAQRRSIKRLLNHKQYERFWNKTYSKIHNDISLVELNEPVNCTDYIQPACLPDESVAVSKLGHCYISGFGIMDATTKKMPDIMQEGAVDIIPRATCSSPDWWYHYILEENICAENLEKGTTMCQGDSGGPLMCREQRSERYWVIGITSWGPPFCGQKKKPGVYASTQFYIDWIRKMTKEDFSPPKKPPLMAQPRPTPRPRPPPRPQAQPGQNGNTLATPQDHLPDPSCGLDHDQTFTTPQDHSPDPSCGRAHDQTLGTPQDHPPDSSHILVHSQDQLPSHMVDQRRASQAHYMVHASWNEAHGTWRLDSPPAPNLGPNTSSVVHEANKVAYEDKCQHSALAWADLQAVGLNSQALGHNSHTRTRD</sequence>
<dbReference type="PANTHER" id="PTHR24252">
    <property type="entry name" value="ACROSIN-RELATED"/>
    <property type="match status" value="1"/>
</dbReference>
<comment type="similarity">
    <text evidence="2">Belongs to the peptidase S1 family. Snake venom subfamily.</text>
</comment>
<dbReference type="InterPro" id="IPR009003">
    <property type="entry name" value="Peptidase_S1_PA"/>
</dbReference>
<dbReference type="PROSITE" id="PS50240">
    <property type="entry name" value="TRYPSIN_DOM"/>
    <property type="match status" value="1"/>
</dbReference>
<dbReference type="GO" id="GO:0005576">
    <property type="term" value="C:extracellular region"/>
    <property type="evidence" value="ECO:0007669"/>
    <property type="project" value="UniProtKB-ARBA"/>
</dbReference>
<dbReference type="PROSITE" id="PS00135">
    <property type="entry name" value="TRYPSIN_SER"/>
    <property type="match status" value="1"/>
</dbReference>
<evidence type="ECO:0000256" key="11">
    <source>
        <dbReference type="SAM" id="SignalP"/>
    </source>
</evidence>
<evidence type="ECO:0000256" key="4">
    <source>
        <dbReference type="ARBA" id="ARBA00017161"/>
    </source>
</evidence>
<dbReference type="SUPFAM" id="SSF50494">
    <property type="entry name" value="Trypsin-like serine proteases"/>
    <property type="match status" value="1"/>
</dbReference>
<dbReference type="EC" id="3.4.21.10" evidence="3"/>
<dbReference type="Pfam" id="PF00089">
    <property type="entry name" value="Trypsin"/>
    <property type="match status" value="1"/>
</dbReference>
<proteinExistence type="inferred from homology"/>
<feature type="chain" id="PRO_5041349970" description="Acrosin" evidence="11">
    <location>
        <begin position="20"/>
        <end position="476"/>
    </location>
</feature>
<protein>
    <recommendedName>
        <fullName evidence="4">Acrosin</fullName>
        <ecNumber evidence="3">3.4.21.10</ecNumber>
    </recommendedName>
</protein>
<evidence type="ECO:0000313" key="14">
    <source>
        <dbReference type="Proteomes" id="UP001178461"/>
    </source>
</evidence>
<dbReference type="EMBL" id="OX395135">
    <property type="protein sequence ID" value="CAI5786727.1"/>
    <property type="molecule type" value="Genomic_DNA"/>
</dbReference>
<dbReference type="Gene3D" id="2.40.10.10">
    <property type="entry name" value="Trypsin-like serine proteases"/>
    <property type="match status" value="2"/>
</dbReference>
<evidence type="ECO:0000256" key="8">
    <source>
        <dbReference type="ARBA" id="ARBA00023157"/>
    </source>
</evidence>
<keyword evidence="11" id="KW-0732">Signal</keyword>
<dbReference type="GO" id="GO:0006508">
    <property type="term" value="P:proteolysis"/>
    <property type="evidence" value="ECO:0007669"/>
    <property type="project" value="UniProtKB-KW"/>
</dbReference>
<dbReference type="InterPro" id="IPR001314">
    <property type="entry name" value="Peptidase_S1A"/>
</dbReference>
<keyword evidence="8" id="KW-1015">Disulfide bond</keyword>
<dbReference type="InterPro" id="IPR001254">
    <property type="entry name" value="Trypsin_dom"/>
</dbReference>
<evidence type="ECO:0000256" key="1">
    <source>
        <dbReference type="ARBA" id="ARBA00001656"/>
    </source>
</evidence>